<dbReference type="PANTHER" id="PTHR48051">
    <property type="match status" value="1"/>
</dbReference>
<proteinExistence type="inferred from homology"/>
<evidence type="ECO:0000256" key="4">
    <source>
        <dbReference type="ARBA" id="ARBA00022737"/>
    </source>
</evidence>
<gene>
    <name evidence="8" type="ORF">PS652_01738</name>
</gene>
<keyword evidence="6" id="KW-0808">Transferase</keyword>
<dbReference type="SUPFAM" id="SSF52058">
    <property type="entry name" value="L domain-like"/>
    <property type="match status" value="1"/>
</dbReference>
<dbReference type="Gene3D" id="3.80.10.10">
    <property type="entry name" value="Ribonuclease Inhibitor"/>
    <property type="match status" value="1"/>
</dbReference>
<dbReference type="GO" id="GO:0005576">
    <property type="term" value="C:extracellular region"/>
    <property type="evidence" value="ECO:0007669"/>
    <property type="project" value="UniProtKB-UniRule"/>
</dbReference>
<comment type="similarity">
    <text evidence="6">Belongs to the LRR-containing bacterial E3 ligase family.</text>
</comment>
<dbReference type="InterPro" id="IPR046673">
    <property type="entry name" value="ToxA_N"/>
</dbReference>
<keyword evidence="5" id="KW-0843">Virulence</keyword>
<dbReference type="InterPro" id="IPR032675">
    <property type="entry name" value="LRR_dom_sf"/>
</dbReference>
<dbReference type="EMBL" id="OZ024668">
    <property type="protein sequence ID" value="CAK9888909.1"/>
    <property type="molecule type" value="Genomic_DNA"/>
</dbReference>
<evidence type="ECO:0000313" key="8">
    <source>
        <dbReference type="EMBL" id="CAK9888909.1"/>
    </source>
</evidence>
<evidence type="ECO:0000256" key="2">
    <source>
        <dbReference type="ARBA" id="ARBA00012483"/>
    </source>
</evidence>
<sequence length="1735" mass="193923">MTDDTLKTLKSHDTFFHGQIPNWIKHSSTYAIEELHQRQLPASQPPADTGVSLREALTTSRRRSQASSTAAATVLRGLKGISEFAEPLLVAEIKRRFKLDVDTTANEFVHMRNDASLREDRLDAVLISRQSLLQAALQNFAVADVDAFHADAYSALAPLDALQAFPATVDPERRAHQSIRYTSKLSISTRDFAEMCRELDLGQRYQDHLQSVLDAPATRDSVRQALTAAARDLSKAQVDAARVAGHISEPAYRMLKKLLAQSATARAGQTLQVAKVYDDGTRVSFFDDSACYQLNLFGTTLGGGLVLISPDPDTAQLPVPLVVFMPGDAKPVQEFYSYVEFYDDLKERLQNKDFRRFFSRFLPRRGQAQIVAKLTSNSSWLAQRPQAMAVRGELYNYLYDLMLVRAKDDAAVLAVPTHAVDRDAWRTELEHYFELGLSMLNVGAFFAPGLGEVMLVVMGAEFVAELFHGVQAWEANDKEQALDYLKSFCVNLAITAGLGVVAGRVAPELHQPLAVDALQAVELPNGQIRLWRPELAPYDCGAEILQEQSADARGVYSVGSKTYIRVDGKTLQIAKDANLDKWRVEHPDDPQAYRPPLEHNGQGSWHHSLERPDTWSRTTLVRRLGHRFEGWPDELLERMADVSGVSETELRRVYSDDQPLPIQLADTLNRFEVDRLITTQISKVRSGQGLQSGFSYPVALLPELPGWPGGRAIELYSSAEYWGVPSVYGTPAQGVAAIKLSRDDLLNGRLLGKVIQTLNHMELTTWFGGDYRVRGQTELGAQLADHMLMSRMRIFASVSNGMEGVSDPLQIALQRDFPGLSRPVAQSLAEAADASQRSRWQTSQRVPLRLAERAREASRRVRLSRACEGFEFSYLASDDTYTLALRLLAQMPGWTNTVHLSVRTGSEAGNEIVSIGRADARVRKTLVRTSQGWRAFDEQGETLGSINRDDHGFFNSLLQALPDSERVALGLHIGDNAALRRVLLKQVAQQPAKARLALGMAVDPVGFRRPLQVGAGRRGYPLGGVVGRLLPRTHEQRLRSLFPDYSEVQLRNFFRNVDLQGESLQSVIGDLEQELETERQGLSAWVDQGASATVRERRRQLATQLLDVWQLRRRAPLEVSEYHLDEAPGYRLTLSLPQVDALPPLTSEIDQILELELHYMPAISELPSTFLRAFPNLRRLSVRSTPLIELPENLAQLSELQVLVLDHTRTGLANLQRLSGLAHLHLLELRDVSPSPALVSAAQMAPLRQLTALRVLSLMDNEVSFGPGVFAELAQLPDLRELYLFHNNITLSEADVTQLAGLTTLRELSLGRNPLRLSPDISRMPALRLLLLNEAQLTTWPVGLLTTSPMEVRLDGNVITEVPVGAGLMRGLSFGYQNMSEDLTTRLIRERMQVQPEPGADVLMENMEYGDTDDDDLSAYQQLTVAQRQTALDLFQLHGSRPLRRLLARLLNNRQITEAQAVRMIEAAVAEPEGLGEQLFSQADNAETCEDRDIVVFSDMQGLQEAHQALGQLAQAQGDEASRQLLALGISRWRLQRLRTYVAAQIRGWHADQDFREFIDDVEVELYFRIHLADRLRLRNQPTAMEYDQTVSWVTNAMLAEAARVIREDQTGLLPEWMTNEVYWQAYLKRVYKARFAALSFQLAALFDPAIEFMDELKRLRGSQPDLTMALPAVEGETAGQLALAFGVAQSELPRLAYDEAAWIQAYRKLQDAREAKENELPGILTREEIGRNAG</sequence>
<keyword evidence="6" id="KW-1035">Host cytoplasm</keyword>
<comment type="PTM">
    <text evidence="6">Ubiquitinated in the presence of host E1 ubiquitin-activating enzyme, E2 ubiquitin-conjugating enzyme and ubiquitin.</text>
</comment>
<comment type="catalytic activity">
    <reaction evidence="1">
        <text>S-ubiquitinyl-[E2 ubiquitin-conjugating enzyme]-L-cysteine + [acceptor protein]-L-lysine = [E2 ubiquitin-conjugating enzyme]-L-cysteine + N(6)-ubiquitinyl-[acceptor protein]-L-lysine.</text>
        <dbReference type="EC" id="2.3.2.27"/>
    </reaction>
</comment>
<evidence type="ECO:0000256" key="5">
    <source>
        <dbReference type="ARBA" id="ARBA00023026"/>
    </source>
</evidence>
<dbReference type="Pfam" id="PF20178">
    <property type="entry name" value="ToxA_N"/>
    <property type="match status" value="1"/>
</dbReference>
<evidence type="ECO:0000313" key="9">
    <source>
        <dbReference type="Proteomes" id="UP000326595"/>
    </source>
</evidence>
<dbReference type="RefSeq" id="WP_080764724.1">
    <property type="nucleotide sequence ID" value="NZ_OZ024668.1"/>
</dbReference>
<dbReference type="GO" id="GO:0016567">
    <property type="term" value="P:protein ubiquitination"/>
    <property type="evidence" value="ECO:0007669"/>
    <property type="project" value="InterPro"/>
</dbReference>
<feature type="active site" description="Glycyl thioester intermediate" evidence="6">
    <location>
        <position position="1489"/>
    </location>
</feature>
<name>A0AAN2H9E9_PSEFL</name>
<evidence type="ECO:0000256" key="6">
    <source>
        <dbReference type="PROSITE-ProRule" id="PRU01398"/>
    </source>
</evidence>
<feature type="domain" description="NEL" evidence="7">
    <location>
        <begin position="1395"/>
        <end position="1735"/>
    </location>
</feature>
<accession>A0AAN2H9E9</accession>
<dbReference type="InterPro" id="IPR029487">
    <property type="entry name" value="NEL_dom"/>
</dbReference>
<reference evidence="8 9" key="1">
    <citation type="submission" date="2024-03" db="EMBL/GenBank/DDBJ databases">
        <authorList>
            <person name="Alaster D. Moffat"/>
            <person name="Govind Chandra"/>
            <person name="Andrew W. Truman"/>
        </authorList>
    </citation>
    <scope>NUCLEOTIDE SEQUENCE [LARGE SCALE GENOMIC DNA]</scope>
    <source>
        <strain evidence="8">PS652</strain>
    </source>
</reference>
<dbReference type="GO" id="GO:0061630">
    <property type="term" value="F:ubiquitin protein ligase activity"/>
    <property type="evidence" value="ECO:0007669"/>
    <property type="project" value="UniProtKB-EC"/>
</dbReference>
<dbReference type="InterPro" id="IPR050216">
    <property type="entry name" value="LRR_domain-containing"/>
</dbReference>
<evidence type="ECO:0000256" key="3">
    <source>
        <dbReference type="ARBA" id="ARBA00022614"/>
    </source>
</evidence>
<keyword evidence="6" id="KW-0832">Ubl conjugation</keyword>
<dbReference type="GO" id="GO:0005737">
    <property type="term" value="C:cytoplasm"/>
    <property type="evidence" value="ECO:0007669"/>
    <property type="project" value="TreeGrafter"/>
</dbReference>
<keyword evidence="3" id="KW-0433">Leucine-rich repeat</keyword>
<dbReference type="InterPro" id="IPR003591">
    <property type="entry name" value="Leu-rich_rpt_typical-subtyp"/>
</dbReference>
<dbReference type="Proteomes" id="UP000326595">
    <property type="component" value="Chromosome"/>
</dbReference>
<dbReference type="Gene3D" id="1.20.58.360">
    <property type="entry name" value="Shigella T3SS effector IpaH defines"/>
    <property type="match status" value="1"/>
</dbReference>
<dbReference type="EC" id="2.3.2.27" evidence="2"/>
<evidence type="ECO:0000259" key="7">
    <source>
        <dbReference type="PROSITE" id="PS52053"/>
    </source>
</evidence>
<keyword evidence="6" id="KW-0964">Secreted</keyword>
<dbReference type="Pfam" id="PF14496">
    <property type="entry name" value="NEL"/>
    <property type="match status" value="1"/>
</dbReference>
<dbReference type="PANTHER" id="PTHR48051:SF54">
    <property type="entry name" value="LEUCINE-RICH REPEAT-CONTAINING PROTEIN"/>
    <property type="match status" value="1"/>
</dbReference>
<keyword evidence="4" id="KW-0677">Repeat</keyword>
<dbReference type="PROSITE" id="PS52053">
    <property type="entry name" value="NEL"/>
    <property type="match status" value="1"/>
</dbReference>
<dbReference type="SMART" id="SM00369">
    <property type="entry name" value="LRR_TYP"/>
    <property type="match status" value="4"/>
</dbReference>
<keyword evidence="6" id="KW-0833">Ubl conjugation pathway</keyword>
<organism evidence="8 9">
    <name type="scientific">Pseudomonas fluorescens</name>
    <dbReference type="NCBI Taxonomy" id="294"/>
    <lineage>
        <taxon>Bacteria</taxon>
        <taxon>Pseudomonadati</taxon>
        <taxon>Pseudomonadota</taxon>
        <taxon>Gammaproteobacteria</taxon>
        <taxon>Pseudomonadales</taxon>
        <taxon>Pseudomonadaceae</taxon>
        <taxon>Pseudomonas</taxon>
    </lineage>
</organism>
<evidence type="ECO:0000256" key="1">
    <source>
        <dbReference type="ARBA" id="ARBA00000900"/>
    </source>
</evidence>
<protein>
    <recommendedName>
        <fullName evidence="2">RING-type E3 ubiquitin transferase</fullName>
        <ecNumber evidence="2">2.3.2.27</ecNumber>
    </recommendedName>
</protein>